<keyword evidence="2" id="KW-1185">Reference proteome</keyword>
<protein>
    <submittedName>
        <fullName evidence="1">Uncharacterized protein</fullName>
    </submittedName>
</protein>
<evidence type="ECO:0000313" key="1">
    <source>
        <dbReference type="EMBL" id="THU69576.1"/>
    </source>
</evidence>
<name>A0A4S8K429_MUSBA</name>
<evidence type="ECO:0000313" key="2">
    <source>
        <dbReference type="Proteomes" id="UP000317650"/>
    </source>
</evidence>
<dbReference type="AlphaFoldDB" id="A0A4S8K429"/>
<accession>A0A4S8K429</accession>
<comment type="caution">
    <text evidence="1">The sequence shown here is derived from an EMBL/GenBank/DDBJ whole genome shotgun (WGS) entry which is preliminary data.</text>
</comment>
<dbReference type="EMBL" id="PYDT01000002">
    <property type="protein sequence ID" value="THU69576.1"/>
    <property type="molecule type" value="Genomic_DNA"/>
</dbReference>
<reference evidence="1 2" key="1">
    <citation type="journal article" date="2019" name="Nat. Plants">
        <title>Genome sequencing of Musa balbisiana reveals subgenome evolution and function divergence in polyploid bananas.</title>
        <authorList>
            <person name="Yao X."/>
        </authorList>
    </citation>
    <scope>NUCLEOTIDE SEQUENCE [LARGE SCALE GENOMIC DNA]</scope>
    <source>
        <strain evidence="2">cv. DH-PKW</strain>
        <tissue evidence="1">Leaves</tissue>
    </source>
</reference>
<sequence>MDPCSQWDTANIVRPGSQADEFGRLIIEKLLDEWKSKSSPLPSAVFMWAHIDSCVSQMRLPT</sequence>
<dbReference type="Proteomes" id="UP000317650">
    <property type="component" value="Chromosome 8"/>
</dbReference>
<proteinExistence type="predicted"/>
<organism evidence="1 2">
    <name type="scientific">Musa balbisiana</name>
    <name type="common">Banana</name>
    <dbReference type="NCBI Taxonomy" id="52838"/>
    <lineage>
        <taxon>Eukaryota</taxon>
        <taxon>Viridiplantae</taxon>
        <taxon>Streptophyta</taxon>
        <taxon>Embryophyta</taxon>
        <taxon>Tracheophyta</taxon>
        <taxon>Spermatophyta</taxon>
        <taxon>Magnoliopsida</taxon>
        <taxon>Liliopsida</taxon>
        <taxon>Zingiberales</taxon>
        <taxon>Musaceae</taxon>
        <taxon>Musa</taxon>
    </lineage>
</organism>
<gene>
    <name evidence="1" type="ORF">C4D60_Mb08t15870</name>
</gene>